<evidence type="ECO:0000313" key="3">
    <source>
        <dbReference type="Proteomes" id="UP000001072"/>
    </source>
</evidence>
<dbReference type="InParanoid" id="F4RA10"/>
<sequence>MSQNTRFHPYGSSSPSLNNLLGQTEASGTLRGLNNQNKRGAGGDSSPDVFNDTMGGGSSGLFRREPARTETSPINPILEKILQELGNLSNKVSQFETMSSRIDQLADATSILSNKVYEVNDTVSSVSSRQQVVTLSNKVDQLTATLADLSAGSDSPATSPGLGANRVPTATPAAPWAVSIALKERVYQLAYALVGEAGLEAYTAIQVDGNVLQRSLFNTIKQRVQAIGGQWVVQHLPPTIDGFQDVPAGKVYNKLVKDAGKHAREKMHLLVLTNIRNPRDPSPITATVPNIKKLVHRIADQCNTNPESLDADALWSQLSWGHRLRVAYLRREAMRVVRGGGNIWARVDQQLRKMRERGPLYTTAFYKLVYNQDCALFEGNVRFTDIPAQVNFALPSDGEVEVEMNTMEPQPAAADE</sequence>
<gene>
    <name evidence="2" type="ORF">MELLADRAFT_93661</name>
</gene>
<dbReference type="GeneID" id="18936651"/>
<feature type="compositionally biased region" description="Low complexity" evidence="1">
    <location>
        <begin position="12"/>
        <end position="21"/>
    </location>
</feature>
<protein>
    <submittedName>
        <fullName evidence="2">Uncharacterized protein</fullName>
    </submittedName>
</protein>
<feature type="region of interest" description="Disordered" evidence="1">
    <location>
        <begin position="1"/>
        <end position="70"/>
    </location>
</feature>
<name>F4RA10_MELLP</name>
<reference evidence="3" key="1">
    <citation type="journal article" date="2011" name="Proc. Natl. Acad. Sci. U.S.A.">
        <title>Obligate biotrophy features unraveled by the genomic analysis of rust fungi.</title>
        <authorList>
            <person name="Duplessis S."/>
            <person name="Cuomo C.A."/>
            <person name="Lin Y.-C."/>
            <person name="Aerts A."/>
            <person name="Tisserant E."/>
            <person name="Veneault-Fourrey C."/>
            <person name="Joly D.L."/>
            <person name="Hacquard S."/>
            <person name="Amselem J."/>
            <person name="Cantarel B.L."/>
            <person name="Chiu R."/>
            <person name="Coutinho P.M."/>
            <person name="Feau N."/>
            <person name="Field M."/>
            <person name="Frey P."/>
            <person name="Gelhaye E."/>
            <person name="Goldberg J."/>
            <person name="Grabherr M.G."/>
            <person name="Kodira C.D."/>
            <person name="Kohler A."/>
            <person name="Kuees U."/>
            <person name="Lindquist E.A."/>
            <person name="Lucas S.M."/>
            <person name="Mago R."/>
            <person name="Mauceli E."/>
            <person name="Morin E."/>
            <person name="Murat C."/>
            <person name="Pangilinan J.L."/>
            <person name="Park R."/>
            <person name="Pearson M."/>
            <person name="Quesneville H."/>
            <person name="Rouhier N."/>
            <person name="Sakthikumar S."/>
            <person name="Salamov A.A."/>
            <person name="Schmutz J."/>
            <person name="Selles B."/>
            <person name="Shapiro H."/>
            <person name="Tanguay P."/>
            <person name="Tuskan G.A."/>
            <person name="Henrissat B."/>
            <person name="Van de Peer Y."/>
            <person name="Rouze P."/>
            <person name="Ellis J.G."/>
            <person name="Dodds P.N."/>
            <person name="Schein J.E."/>
            <person name="Zhong S."/>
            <person name="Hamelin R.C."/>
            <person name="Grigoriev I.V."/>
            <person name="Szabo L.J."/>
            <person name="Martin F."/>
        </authorList>
    </citation>
    <scope>NUCLEOTIDE SEQUENCE [LARGE SCALE GENOMIC DNA]</scope>
    <source>
        <strain evidence="3">98AG31 / pathotype 3-4-7</strain>
    </source>
</reference>
<dbReference type="HOGENOM" id="CLU_030194_0_0_1"/>
<dbReference type="RefSeq" id="XP_007406119.1">
    <property type="nucleotide sequence ID" value="XM_007406057.1"/>
</dbReference>
<evidence type="ECO:0000256" key="1">
    <source>
        <dbReference type="SAM" id="MobiDB-lite"/>
    </source>
</evidence>
<dbReference type="KEGG" id="mlr:MELLADRAFT_93661"/>
<feature type="compositionally biased region" description="Polar residues" evidence="1">
    <location>
        <begin position="22"/>
        <end position="38"/>
    </location>
</feature>
<evidence type="ECO:0000313" key="2">
    <source>
        <dbReference type="EMBL" id="EGG10650.1"/>
    </source>
</evidence>
<keyword evidence="3" id="KW-1185">Reference proteome</keyword>
<organism evidence="3">
    <name type="scientific">Melampsora larici-populina (strain 98AG31 / pathotype 3-4-7)</name>
    <name type="common">Poplar leaf rust fungus</name>
    <dbReference type="NCBI Taxonomy" id="747676"/>
    <lineage>
        <taxon>Eukaryota</taxon>
        <taxon>Fungi</taxon>
        <taxon>Dikarya</taxon>
        <taxon>Basidiomycota</taxon>
        <taxon>Pucciniomycotina</taxon>
        <taxon>Pucciniomycetes</taxon>
        <taxon>Pucciniales</taxon>
        <taxon>Melampsoraceae</taxon>
        <taxon>Melampsora</taxon>
    </lineage>
</organism>
<dbReference type="VEuPathDB" id="FungiDB:MELLADRAFT_93661"/>
<accession>F4RA10</accession>
<dbReference type="EMBL" id="GL883094">
    <property type="protein sequence ID" value="EGG10650.1"/>
    <property type="molecule type" value="Genomic_DNA"/>
</dbReference>
<proteinExistence type="predicted"/>
<dbReference type="AlphaFoldDB" id="F4RA10"/>
<dbReference type="Proteomes" id="UP000001072">
    <property type="component" value="Unassembled WGS sequence"/>
</dbReference>